<evidence type="ECO:0000313" key="3">
    <source>
        <dbReference type="Proteomes" id="UP000037977"/>
    </source>
</evidence>
<proteinExistence type="predicted"/>
<gene>
    <name evidence="2" type="ORF">ADM90_05350</name>
</gene>
<dbReference type="Pfam" id="PF01553">
    <property type="entry name" value="Acyltransferase"/>
    <property type="match status" value="1"/>
</dbReference>
<dbReference type="EMBL" id="LGCI01000005">
    <property type="protein sequence ID" value="KOY82759.1"/>
    <property type="molecule type" value="Genomic_DNA"/>
</dbReference>
<protein>
    <recommendedName>
        <fullName evidence="1">Phospholipid/glycerol acyltransferase domain-containing protein</fullName>
    </recommendedName>
</protein>
<dbReference type="OrthoDB" id="2773909at2"/>
<name>A0A0M9DKI7_9BACI</name>
<dbReference type="AlphaFoldDB" id="A0A0M9DKI7"/>
<dbReference type="PATRIC" id="fig|33935.3.peg.492"/>
<dbReference type="SMART" id="SM00563">
    <property type="entry name" value="PlsC"/>
    <property type="match status" value="1"/>
</dbReference>
<evidence type="ECO:0000259" key="1">
    <source>
        <dbReference type="SMART" id="SM00563"/>
    </source>
</evidence>
<dbReference type="SUPFAM" id="SSF69593">
    <property type="entry name" value="Glycerol-3-phosphate (1)-acyltransferase"/>
    <property type="match status" value="1"/>
</dbReference>
<dbReference type="RefSeq" id="WP_053993999.1">
    <property type="nucleotide sequence ID" value="NZ_CP065643.1"/>
</dbReference>
<sequence length="332" mass="37798">MEIDIDFSSIHTFWRSTHSTSNWLIEDIYTSLYSKFVHRLVAADTDGFATIQGKPVIYVANHQTAIESMLFSMIVGGLTQTPICSLAKMEHQQSWLGQLISHSSLYPGYHPHRSMILFDRRKPRTFFKILKQMSTILQQEQTSLLIHVEGTRAISCREASTQMNRNVIQIAMEANVPIVPVRFTGGLPVEPLLERIDFPVGFGCQDYYIGTPILPDKLRLLSIEEQKNIILQSIQQLGIPNDKEVPYAPDKDFTEKVKNWMDKTGALEPYAVLLHTLATYSDVGPESKALIAGMEQRKLNYPANEVAQWLNQFAHWMYGNKNLDNNIQANRS</sequence>
<reference evidence="2 3" key="1">
    <citation type="submission" date="2015-07" db="EMBL/GenBank/DDBJ databases">
        <title>Genome sequencing project for genomic taxonomy and phylogenomics of Bacillus-like bacteria.</title>
        <authorList>
            <person name="Liu B."/>
            <person name="Wang J."/>
            <person name="Zhu Y."/>
            <person name="Liu G."/>
            <person name="Chen Q."/>
            <person name="Chen Z."/>
            <person name="Che J."/>
            <person name="Ge C."/>
            <person name="Shi H."/>
            <person name="Pan Z."/>
            <person name="Liu X."/>
        </authorList>
    </citation>
    <scope>NUCLEOTIDE SEQUENCE [LARGE SCALE GENOMIC DNA]</scope>
    <source>
        <strain evidence="2 3">DSM 54</strain>
    </source>
</reference>
<dbReference type="Proteomes" id="UP000037977">
    <property type="component" value="Unassembled WGS sequence"/>
</dbReference>
<dbReference type="GO" id="GO:0016746">
    <property type="term" value="F:acyltransferase activity"/>
    <property type="evidence" value="ECO:0007669"/>
    <property type="project" value="InterPro"/>
</dbReference>
<comment type="caution">
    <text evidence="2">The sequence shown here is derived from an EMBL/GenBank/DDBJ whole genome shotgun (WGS) entry which is preliminary data.</text>
</comment>
<feature type="domain" description="Phospholipid/glycerol acyltransferase" evidence="1">
    <location>
        <begin position="56"/>
        <end position="186"/>
    </location>
</feature>
<organism evidence="2 3">
    <name type="scientific">Lysinibacillus macroides</name>
    <dbReference type="NCBI Taxonomy" id="33935"/>
    <lineage>
        <taxon>Bacteria</taxon>
        <taxon>Bacillati</taxon>
        <taxon>Bacillota</taxon>
        <taxon>Bacilli</taxon>
        <taxon>Bacillales</taxon>
        <taxon>Bacillaceae</taxon>
        <taxon>Lysinibacillus</taxon>
    </lineage>
</organism>
<accession>A0A0M9DKI7</accession>
<keyword evidence="3" id="KW-1185">Reference proteome</keyword>
<dbReference type="STRING" id="33935.ADM90_05350"/>
<evidence type="ECO:0000313" key="2">
    <source>
        <dbReference type="EMBL" id="KOY82759.1"/>
    </source>
</evidence>
<dbReference type="InterPro" id="IPR002123">
    <property type="entry name" value="Plipid/glycerol_acylTrfase"/>
</dbReference>